<dbReference type="InterPro" id="IPR036291">
    <property type="entry name" value="NAD(P)-bd_dom_sf"/>
</dbReference>
<proteinExistence type="inferred from homology"/>
<dbReference type="EMBL" id="CAJA01000315">
    <property type="protein sequence ID" value="CCH74104.1"/>
    <property type="molecule type" value="Genomic_DNA"/>
</dbReference>
<dbReference type="EC" id="1.1.1.69" evidence="3"/>
<gene>
    <name evidence="3" type="primary">idnO</name>
    <name evidence="3" type="ORF">BN11_3820022</name>
</gene>
<dbReference type="InterPro" id="IPR020904">
    <property type="entry name" value="Sc_DH/Rdtase_CS"/>
</dbReference>
<dbReference type="RefSeq" id="WP_048699602.1">
    <property type="nucleotide sequence ID" value="NZ_HG764815.1"/>
</dbReference>
<dbReference type="AlphaFoldDB" id="W6K3Z1"/>
<comment type="caution">
    <text evidence="3">The sequence shown here is derived from an EMBL/GenBank/DDBJ whole genome shotgun (WGS) entry which is preliminary data.</text>
</comment>
<dbReference type="GO" id="GO:0008874">
    <property type="term" value="F:gluconate 5-dehydrogenase activity"/>
    <property type="evidence" value="ECO:0007669"/>
    <property type="project" value="UniProtKB-EC"/>
</dbReference>
<dbReference type="PANTHER" id="PTHR43669">
    <property type="entry name" value="5-KETO-D-GLUCONATE 5-REDUCTASE"/>
    <property type="match status" value="1"/>
</dbReference>
<dbReference type="Pfam" id="PF13561">
    <property type="entry name" value="adh_short_C2"/>
    <property type="match status" value="1"/>
</dbReference>
<comment type="similarity">
    <text evidence="1">Belongs to the short-chain dehydrogenases/reductases (SDR) family.</text>
</comment>
<evidence type="ECO:0000256" key="2">
    <source>
        <dbReference type="ARBA" id="ARBA00023002"/>
    </source>
</evidence>
<keyword evidence="4" id="KW-1185">Reference proteome</keyword>
<evidence type="ECO:0000313" key="4">
    <source>
        <dbReference type="Proteomes" id="UP000035763"/>
    </source>
</evidence>
<dbReference type="PANTHER" id="PTHR43669:SF14">
    <property type="entry name" value="OXIDOREDUCTASE"/>
    <property type="match status" value="1"/>
</dbReference>
<dbReference type="Gene3D" id="3.40.50.720">
    <property type="entry name" value="NAD(P)-binding Rossmann-like Domain"/>
    <property type="match status" value="1"/>
</dbReference>
<evidence type="ECO:0000256" key="1">
    <source>
        <dbReference type="ARBA" id="ARBA00006484"/>
    </source>
</evidence>
<accession>W6K3Z1</accession>
<organism evidence="3 4">
    <name type="scientific">Nostocoides australiense Ben110</name>
    <dbReference type="NCBI Taxonomy" id="1193182"/>
    <lineage>
        <taxon>Bacteria</taxon>
        <taxon>Bacillati</taxon>
        <taxon>Actinomycetota</taxon>
        <taxon>Actinomycetes</taxon>
        <taxon>Micrococcales</taxon>
        <taxon>Intrasporangiaceae</taxon>
        <taxon>Nostocoides</taxon>
    </lineage>
</organism>
<dbReference type="PRINTS" id="PR00080">
    <property type="entry name" value="SDRFAMILY"/>
</dbReference>
<evidence type="ECO:0000313" key="3">
    <source>
        <dbReference type="EMBL" id="CCH74104.1"/>
    </source>
</evidence>
<dbReference type="STRING" id="1193182.BN11_3820022"/>
<dbReference type="OrthoDB" id="286404at2"/>
<dbReference type="Proteomes" id="UP000035763">
    <property type="component" value="Unassembled WGS sequence"/>
</dbReference>
<name>W6K3Z1_9MICO</name>
<dbReference type="PRINTS" id="PR00081">
    <property type="entry name" value="GDHRDH"/>
</dbReference>
<reference evidence="3 4" key="1">
    <citation type="journal article" date="2013" name="ISME J.">
        <title>A metabolic model for members of the genus Tetrasphaera involved in enhanced biological phosphorus removal.</title>
        <authorList>
            <person name="Kristiansen R."/>
            <person name="Nguyen H.T.T."/>
            <person name="Saunders A.M."/>
            <person name="Nielsen J.L."/>
            <person name="Wimmer R."/>
            <person name="Le V.Q."/>
            <person name="McIlroy S.J."/>
            <person name="Petrovski S."/>
            <person name="Seviour R.J."/>
            <person name="Calteau A."/>
            <person name="Nielsen K.L."/>
            <person name="Nielsen P.H."/>
        </authorList>
    </citation>
    <scope>NUCLEOTIDE SEQUENCE [LARGE SCALE GENOMIC DNA]</scope>
    <source>
        <strain evidence="3 4">Ben110</strain>
    </source>
</reference>
<sequence>MSSLFDIAGRRALVTGSSRGIGFALARALAEAGAEVILNARNAAALDAARTRLQQVASAPVHTAPFDVTDEDDVRRAIGDLGAVDILVNNAGMQRRAPFPDFATTDFDALLATNVRSVFLVSREVSRAMIERSAGKIITICSVQSELARPGIAPYSATKGAVRMLVKGMCADLGPHGIQVNGLAPGYFSTELTQALVADEQFTEWVRTRTPAGRWGQVEDLAGTLLWLASPASDFVNGQTIFVDGGMTAVL</sequence>
<dbReference type="SUPFAM" id="SSF51735">
    <property type="entry name" value="NAD(P)-binding Rossmann-fold domains"/>
    <property type="match status" value="1"/>
</dbReference>
<protein>
    <submittedName>
        <fullName evidence="3">5-keto-D-gluconate-5-reductase</fullName>
        <ecNumber evidence="3">1.1.1.69</ecNumber>
    </submittedName>
</protein>
<dbReference type="FunFam" id="3.40.50.720:FF:000084">
    <property type="entry name" value="Short-chain dehydrogenase reductase"/>
    <property type="match status" value="1"/>
</dbReference>
<dbReference type="PROSITE" id="PS00061">
    <property type="entry name" value="ADH_SHORT"/>
    <property type="match status" value="1"/>
</dbReference>
<keyword evidence="2 3" id="KW-0560">Oxidoreductase</keyword>
<dbReference type="InterPro" id="IPR002347">
    <property type="entry name" value="SDR_fam"/>
</dbReference>